<feature type="region of interest" description="Disordered" evidence="1">
    <location>
        <begin position="1"/>
        <end position="26"/>
    </location>
</feature>
<organism evidence="2 3">
    <name type="scientific">Paraburkholderia phenoliruptrix</name>
    <dbReference type="NCBI Taxonomy" id="252970"/>
    <lineage>
        <taxon>Bacteria</taxon>
        <taxon>Pseudomonadati</taxon>
        <taxon>Pseudomonadota</taxon>
        <taxon>Betaproteobacteria</taxon>
        <taxon>Burkholderiales</taxon>
        <taxon>Burkholderiaceae</taxon>
        <taxon>Paraburkholderia</taxon>
    </lineage>
</organism>
<reference evidence="2 3" key="1">
    <citation type="submission" date="2020-04" db="EMBL/GenBank/DDBJ databases">
        <authorList>
            <person name="De Canck E."/>
        </authorList>
    </citation>
    <scope>NUCLEOTIDE SEQUENCE [LARGE SCALE GENOMIC DNA]</scope>
    <source>
        <strain evidence="2 3">LMG 22037</strain>
    </source>
</reference>
<protein>
    <submittedName>
        <fullName evidence="2">Uncharacterized protein</fullName>
    </submittedName>
</protein>
<dbReference type="Proteomes" id="UP000494249">
    <property type="component" value="Unassembled WGS sequence"/>
</dbReference>
<name>A0A6J5AJ82_9BURK</name>
<evidence type="ECO:0000313" key="2">
    <source>
        <dbReference type="EMBL" id="CAB3670728.1"/>
    </source>
</evidence>
<feature type="compositionally biased region" description="Gly residues" evidence="1">
    <location>
        <begin position="105"/>
        <end position="115"/>
    </location>
</feature>
<feature type="compositionally biased region" description="Low complexity" evidence="1">
    <location>
        <begin position="9"/>
        <end position="24"/>
    </location>
</feature>
<evidence type="ECO:0000313" key="3">
    <source>
        <dbReference type="Proteomes" id="UP000494249"/>
    </source>
</evidence>
<proteinExistence type="predicted"/>
<feature type="compositionally biased region" description="Basic and acidic residues" evidence="1">
    <location>
        <begin position="116"/>
        <end position="129"/>
    </location>
</feature>
<feature type="region of interest" description="Disordered" evidence="1">
    <location>
        <begin position="86"/>
        <end position="134"/>
    </location>
</feature>
<dbReference type="EMBL" id="CADIKB010000006">
    <property type="protein sequence ID" value="CAB3670728.1"/>
    <property type="molecule type" value="Genomic_DNA"/>
</dbReference>
<accession>A0A6J5AJ82</accession>
<dbReference type="AlphaFoldDB" id="A0A6J5AJ82"/>
<evidence type="ECO:0000256" key="1">
    <source>
        <dbReference type="SAM" id="MobiDB-lite"/>
    </source>
</evidence>
<sequence length="295" mass="31142">MTRVVTPVATASPTAHADAARAPSQQPAVPRFAVLYRGTTTFNYGRAQQAALRGSLLARKLAGLNARKRQAAHRAGGRRPFVATGNAASEHASEAGDAVRITRDAGGGRGSGGQSHDGRDGAEGDDHAPRPRFRACGGHTAIARAAPHALQTFVAARAPSTDLHDTLPRLWCDTLLALRDEAAARPHAPLDALLHERFIDLLGVQLHTGAPGDASLAAWRQRLIDASRTRGAGACHAPVEGRASTERISRAGRLNLLLPLLLLAYGRPSTLPMRERAMNVRIVQRGAALMAAGRS</sequence>
<gene>
    <name evidence="2" type="ORF">LMG22037_01948</name>
</gene>